<organism evidence="1 2">
    <name type="scientific">Gulosibacter faecalis</name>
    <dbReference type="NCBI Taxonomy" id="272240"/>
    <lineage>
        <taxon>Bacteria</taxon>
        <taxon>Bacillati</taxon>
        <taxon>Actinomycetota</taxon>
        <taxon>Actinomycetes</taxon>
        <taxon>Micrococcales</taxon>
        <taxon>Microbacteriaceae</taxon>
        <taxon>Gulosibacter</taxon>
    </lineage>
</organism>
<proteinExistence type="predicted"/>
<reference evidence="2" key="1">
    <citation type="journal article" date="2019" name="Int. J. Syst. Evol. Microbiol.">
        <title>The Global Catalogue of Microorganisms (GCM) 10K type strain sequencing project: providing services to taxonomists for standard genome sequencing and annotation.</title>
        <authorList>
            <consortium name="The Broad Institute Genomics Platform"/>
            <consortium name="The Broad Institute Genome Sequencing Center for Infectious Disease"/>
            <person name="Wu L."/>
            <person name="Ma J."/>
        </authorList>
    </citation>
    <scope>NUCLEOTIDE SEQUENCE [LARGE SCALE GENOMIC DNA]</scope>
    <source>
        <strain evidence="2">TISTR 1514</strain>
    </source>
</reference>
<gene>
    <name evidence="1" type="ORF">ACFSW7_05790</name>
</gene>
<keyword evidence="2" id="KW-1185">Reference proteome</keyword>
<protein>
    <submittedName>
        <fullName evidence="1">Uncharacterized protein</fullName>
    </submittedName>
</protein>
<comment type="caution">
    <text evidence="1">The sequence shown here is derived from an EMBL/GenBank/DDBJ whole genome shotgun (WGS) entry which is preliminary data.</text>
</comment>
<dbReference type="Proteomes" id="UP001597492">
    <property type="component" value="Unassembled WGS sequence"/>
</dbReference>
<dbReference type="RefSeq" id="WP_019619800.1">
    <property type="nucleotide sequence ID" value="NZ_JBHUNE010000003.1"/>
</dbReference>
<sequence length="347" mass="38286">MNLIFTQRDIAPDPLTASEFLPEDEQLQRVYRGVYLEMKGEDFAKLKPEVVHAARVFAARGSMTQGTVCGASAAILHGLPLLQSRIPEKVQLCRDWSDASGGWVRTRQMRLDDNDCVEVAGLPCTSLARTVRDLAGELSLPELLAVTDAALARGADLAPLATVRKHGRRLRWVLEHANERSESIGESWSRYIMITTGIDLPLQQATVLDQYGDFVARVDFAVPGLVGEFDGKTKYTDLVPVGESAGDVIMNEKHREKRMRGLGLEVTRWGWTDLRDPTGLARQWTQALARASRQPAPLARVALEPVRRVAPPDWTAMFTRLALPARHAVTATTASLVPELLVPALEP</sequence>
<accession>A0ABW5UZW0</accession>
<dbReference type="EMBL" id="JBHUNE010000003">
    <property type="protein sequence ID" value="MFD2757885.1"/>
    <property type="molecule type" value="Genomic_DNA"/>
</dbReference>
<evidence type="ECO:0000313" key="2">
    <source>
        <dbReference type="Proteomes" id="UP001597492"/>
    </source>
</evidence>
<evidence type="ECO:0000313" key="1">
    <source>
        <dbReference type="EMBL" id="MFD2757885.1"/>
    </source>
</evidence>
<name>A0ABW5UZW0_9MICO</name>